<sequence>MTLDIHTLLLHLSFLCIGVLSQNECSSYTCKPSQMAFDDETCIYYDQTDDVYYSKECSGNTICNGAKASNMTCATNQHYFGLSYPGDKCQQDSDCIYSLTGWCSSGVCQGGTKDVTCNSNLFCVPGYTCFNYIKCVPQIEIGQKGCLIDTDCVNNAACNITSTTDSQANTCYQVFTFEPHEPVGSCLNGESQLCKYINCAQNEADGDFYCTNLLASKDNYDASCQVGNPKCHSQPDNFFNPPFVASSVCDCGYNAGRNAYCSLFYGDGPGVKMLSYWAKWFSSPAVLKCNTANRKSFKCMQDYWDEKSFTELYYWYTYFYAYNLIVGSEKCVIGTAAFQYAYASELNGVGDYDDSAVVLGISMAIAFIFS</sequence>
<organism evidence="2 3">
    <name type="scientific">Blepharisma stoltei</name>
    <dbReference type="NCBI Taxonomy" id="1481888"/>
    <lineage>
        <taxon>Eukaryota</taxon>
        <taxon>Sar</taxon>
        <taxon>Alveolata</taxon>
        <taxon>Ciliophora</taxon>
        <taxon>Postciliodesmatophora</taxon>
        <taxon>Heterotrichea</taxon>
        <taxon>Heterotrichida</taxon>
        <taxon>Blepharismidae</taxon>
        <taxon>Blepharisma</taxon>
    </lineage>
</organism>
<name>A0AAU9JNC9_9CILI</name>
<evidence type="ECO:0000313" key="3">
    <source>
        <dbReference type="Proteomes" id="UP001162131"/>
    </source>
</evidence>
<gene>
    <name evidence="2" type="ORF">BSTOLATCC_MIC39794</name>
</gene>
<keyword evidence="3" id="KW-1185">Reference proteome</keyword>
<protein>
    <recommendedName>
        <fullName evidence="4">Dickkopf N-terminal cysteine-rich domain-containing protein</fullName>
    </recommendedName>
</protein>
<evidence type="ECO:0008006" key="4">
    <source>
        <dbReference type="Google" id="ProtNLM"/>
    </source>
</evidence>
<dbReference type="Proteomes" id="UP001162131">
    <property type="component" value="Unassembled WGS sequence"/>
</dbReference>
<feature type="chain" id="PRO_5043717621" description="Dickkopf N-terminal cysteine-rich domain-containing protein" evidence="1">
    <location>
        <begin position="22"/>
        <end position="370"/>
    </location>
</feature>
<evidence type="ECO:0000256" key="1">
    <source>
        <dbReference type="SAM" id="SignalP"/>
    </source>
</evidence>
<reference evidence="2" key="1">
    <citation type="submission" date="2021-09" db="EMBL/GenBank/DDBJ databases">
        <authorList>
            <consortium name="AG Swart"/>
            <person name="Singh M."/>
            <person name="Singh A."/>
            <person name="Seah K."/>
            <person name="Emmerich C."/>
        </authorList>
    </citation>
    <scope>NUCLEOTIDE SEQUENCE</scope>
    <source>
        <strain evidence="2">ATCC30299</strain>
    </source>
</reference>
<keyword evidence="1" id="KW-0732">Signal</keyword>
<feature type="signal peptide" evidence="1">
    <location>
        <begin position="1"/>
        <end position="21"/>
    </location>
</feature>
<evidence type="ECO:0000313" key="2">
    <source>
        <dbReference type="EMBL" id="CAG9326016.1"/>
    </source>
</evidence>
<proteinExistence type="predicted"/>
<accession>A0AAU9JNC9</accession>
<comment type="caution">
    <text evidence="2">The sequence shown here is derived from an EMBL/GenBank/DDBJ whole genome shotgun (WGS) entry which is preliminary data.</text>
</comment>
<dbReference type="AlphaFoldDB" id="A0AAU9JNC9"/>
<dbReference type="EMBL" id="CAJZBQ010000039">
    <property type="protein sequence ID" value="CAG9326016.1"/>
    <property type="molecule type" value="Genomic_DNA"/>
</dbReference>